<feature type="non-terminal residue" evidence="1">
    <location>
        <position position="40"/>
    </location>
</feature>
<reference evidence="1" key="1">
    <citation type="journal article" date="2014" name="Front. Microbiol.">
        <title>High frequency of phylogenetically diverse reductive dehalogenase-homologous genes in deep subseafloor sedimentary metagenomes.</title>
        <authorList>
            <person name="Kawai M."/>
            <person name="Futagami T."/>
            <person name="Toyoda A."/>
            <person name="Takaki Y."/>
            <person name="Nishi S."/>
            <person name="Hori S."/>
            <person name="Arai W."/>
            <person name="Tsubouchi T."/>
            <person name="Morono Y."/>
            <person name="Uchiyama I."/>
            <person name="Ito T."/>
            <person name="Fujiyama A."/>
            <person name="Inagaki F."/>
            <person name="Takami H."/>
        </authorList>
    </citation>
    <scope>NUCLEOTIDE SEQUENCE</scope>
    <source>
        <strain evidence="1">Expedition CK06-06</strain>
    </source>
</reference>
<comment type="caution">
    <text evidence="1">The sequence shown here is derived from an EMBL/GenBank/DDBJ whole genome shotgun (WGS) entry which is preliminary data.</text>
</comment>
<protein>
    <submittedName>
        <fullName evidence="1">Uncharacterized protein</fullName>
    </submittedName>
</protein>
<accession>X0X477</accession>
<gene>
    <name evidence="1" type="ORF">S01H1_58463</name>
</gene>
<organism evidence="1">
    <name type="scientific">marine sediment metagenome</name>
    <dbReference type="NCBI Taxonomy" id="412755"/>
    <lineage>
        <taxon>unclassified sequences</taxon>
        <taxon>metagenomes</taxon>
        <taxon>ecological metagenomes</taxon>
    </lineage>
</organism>
<name>X0X477_9ZZZZ</name>
<proteinExistence type="predicted"/>
<evidence type="ECO:0000313" key="1">
    <source>
        <dbReference type="EMBL" id="GAG19806.1"/>
    </source>
</evidence>
<sequence length="40" mass="4829">MELEHKAYMPVSDLIEACLIHLIDIAIVEKYRTPRWWLQC</sequence>
<dbReference type="EMBL" id="BARS01038191">
    <property type="protein sequence ID" value="GAG19806.1"/>
    <property type="molecule type" value="Genomic_DNA"/>
</dbReference>
<dbReference type="AlphaFoldDB" id="X0X477"/>